<keyword evidence="3" id="KW-1133">Transmembrane helix</keyword>
<sequence>MSGEDDTEKQHEPTQKKLDDARRKGEIPRSNDVTAALALGGLLLVLAFGGGWVSTRIGTLGIGLLQQAAWVEPRSGAFAGAVSATSLASALATAALPVFVVPPILVIVALLAFRGLVFAPDKLSFRLSRLSPISNAKNKFGRAGLFEFGKSAVKLLIVSAVLGIFLAARSERIGGTMQLRPQAVAVELGRLSLEFIGILVALLAVIGGLDLLWQIAEHRRRNRMSRKELQDETKDSEGDPHVKQVRRQRGQQIAMSSMLRDVGESSVVVVNPEHYAVALKWDPTFAGPPLCTAKGTDHVAARIREAAREAGVPIHRDPPTARAIHATVEIGAEILPEHYRPVAAAIRFAESMRQIARKKVLE</sequence>
<keyword evidence="3" id="KW-0472">Membrane</keyword>
<feature type="region of interest" description="Disordered" evidence="2">
    <location>
        <begin position="1"/>
        <end position="26"/>
    </location>
</feature>
<feature type="transmembrane region" description="Helical" evidence="3">
    <location>
        <begin position="152"/>
        <end position="170"/>
    </location>
</feature>
<keyword evidence="4" id="KW-0282">Flagellum</keyword>
<accession>A0A239JDJ4</accession>
<evidence type="ECO:0000256" key="1">
    <source>
        <dbReference type="ARBA" id="ARBA00010690"/>
    </source>
</evidence>
<evidence type="ECO:0000313" key="5">
    <source>
        <dbReference type="Proteomes" id="UP000198426"/>
    </source>
</evidence>
<feature type="transmembrane region" description="Helical" evidence="3">
    <location>
        <begin position="100"/>
        <end position="119"/>
    </location>
</feature>
<feature type="transmembrane region" description="Helical" evidence="3">
    <location>
        <begin position="33"/>
        <end position="54"/>
    </location>
</feature>
<feature type="compositionally biased region" description="Basic and acidic residues" evidence="2">
    <location>
        <begin position="8"/>
        <end position="26"/>
    </location>
</feature>
<reference evidence="4 5" key="1">
    <citation type="submission" date="2017-06" db="EMBL/GenBank/DDBJ databases">
        <authorList>
            <person name="Kim H.J."/>
            <person name="Triplett B.A."/>
        </authorList>
    </citation>
    <scope>NUCLEOTIDE SEQUENCE [LARGE SCALE GENOMIC DNA]</scope>
    <source>
        <strain evidence="4 5">DSM 29339</strain>
    </source>
</reference>
<organism evidence="4 5">
    <name type="scientific">Tropicimonas sediminicola</name>
    <dbReference type="NCBI Taxonomy" id="1031541"/>
    <lineage>
        <taxon>Bacteria</taxon>
        <taxon>Pseudomonadati</taxon>
        <taxon>Pseudomonadota</taxon>
        <taxon>Alphaproteobacteria</taxon>
        <taxon>Rhodobacterales</taxon>
        <taxon>Roseobacteraceae</taxon>
        <taxon>Tropicimonas</taxon>
    </lineage>
</organism>
<feature type="region of interest" description="Disordered" evidence="2">
    <location>
        <begin position="223"/>
        <end position="247"/>
    </location>
</feature>
<name>A0A239JDJ4_9RHOB</name>
<dbReference type="EMBL" id="FZOY01000005">
    <property type="protein sequence ID" value="SNT03915.1"/>
    <property type="molecule type" value="Genomic_DNA"/>
</dbReference>
<evidence type="ECO:0000256" key="2">
    <source>
        <dbReference type="SAM" id="MobiDB-lite"/>
    </source>
</evidence>
<keyword evidence="3" id="KW-0812">Transmembrane</keyword>
<dbReference type="GO" id="GO:0005886">
    <property type="term" value="C:plasma membrane"/>
    <property type="evidence" value="ECO:0007669"/>
    <property type="project" value="TreeGrafter"/>
</dbReference>
<dbReference type="Pfam" id="PF01312">
    <property type="entry name" value="Bac_export_2"/>
    <property type="match status" value="1"/>
</dbReference>
<dbReference type="GO" id="GO:0009306">
    <property type="term" value="P:protein secretion"/>
    <property type="evidence" value="ECO:0007669"/>
    <property type="project" value="InterPro"/>
</dbReference>
<comment type="similarity">
    <text evidence="1">Belongs to the type III secretion exporter family.</text>
</comment>
<dbReference type="InterPro" id="IPR006135">
    <property type="entry name" value="T3SS_substrate_exporter"/>
</dbReference>
<keyword evidence="4" id="KW-0966">Cell projection</keyword>
<gene>
    <name evidence="4" type="ORF">SAMN05421757_105224</name>
</gene>
<dbReference type="PANTHER" id="PTHR30531">
    <property type="entry name" value="FLAGELLAR BIOSYNTHETIC PROTEIN FLHB"/>
    <property type="match status" value="1"/>
</dbReference>
<dbReference type="RefSeq" id="WP_089233797.1">
    <property type="nucleotide sequence ID" value="NZ_FZOY01000005.1"/>
</dbReference>
<keyword evidence="5" id="KW-1185">Reference proteome</keyword>
<dbReference type="InterPro" id="IPR029025">
    <property type="entry name" value="T3SS_substrate_exporter_C"/>
</dbReference>
<dbReference type="SUPFAM" id="SSF160544">
    <property type="entry name" value="EscU C-terminal domain-like"/>
    <property type="match status" value="1"/>
</dbReference>
<dbReference type="OrthoDB" id="9807950at2"/>
<evidence type="ECO:0000256" key="3">
    <source>
        <dbReference type="SAM" id="Phobius"/>
    </source>
</evidence>
<evidence type="ECO:0000313" key="4">
    <source>
        <dbReference type="EMBL" id="SNT03915.1"/>
    </source>
</evidence>
<dbReference type="Proteomes" id="UP000198426">
    <property type="component" value="Unassembled WGS sequence"/>
</dbReference>
<dbReference type="PANTHER" id="PTHR30531:SF12">
    <property type="entry name" value="FLAGELLAR BIOSYNTHETIC PROTEIN FLHB"/>
    <property type="match status" value="1"/>
</dbReference>
<protein>
    <submittedName>
        <fullName evidence="4">Flagellar biosynthetic protein FlhB</fullName>
    </submittedName>
</protein>
<keyword evidence="4" id="KW-0969">Cilium</keyword>
<proteinExistence type="inferred from homology"/>
<dbReference type="Gene3D" id="3.40.1690.10">
    <property type="entry name" value="secretion proteins EscU"/>
    <property type="match status" value="1"/>
</dbReference>
<feature type="transmembrane region" description="Helical" evidence="3">
    <location>
        <begin position="195"/>
        <end position="216"/>
    </location>
</feature>
<dbReference type="PRINTS" id="PR00950">
    <property type="entry name" value="TYPE3IMSPROT"/>
</dbReference>
<feature type="compositionally biased region" description="Basic and acidic residues" evidence="2">
    <location>
        <begin position="225"/>
        <end position="242"/>
    </location>
</feature>
<dbReference type="AlphaFoldDB" id="A0A239JDJ4"/>